<protein>
    <recommendedName>
        <fullName evidence="8">Rod shape-determining protein MreD</fullName>
    </recommendedName>
</protein>
<dbReference type="RefSeq" id="WP_067982560.1">
    <property type="nucleotide sequence ID" value="NZ_CAXBCE010000001.1"/>
</dbReference>
<keyword evidence="8" id="KW-0997">Cell inner membrane</keyword>
<comment type="similarity">
    <text evidence="2 8">Belongs to the MreD family.</text>
</comment>
<keyword evidence="4 9" id="KW-0812">Transmembrane</keyword>
<keyword evidence="11" id="KW-1185">Reference proteome</keyword>
<comment type="function">
    <text evidence="8">Involved in formation of the rod shape of the cell. May also contribute to regulation of formation of penicillin-binding proteins.</text>
</comment>
<keyword evidence="7 8" id="KW-0472">Membrane</keyword>
<evidence type="ECO:0000256" key="3">
    <source>
        <dbReference type="ARBA" id="ARBA00022475"/>
    </source>
</evidence>
<dbReference type="InterPro" id="IPR007227">
    <property type="entry name" value="Cell_shape_determining_MreD"/>
</dbReference>
<evidence type="ECO:0000256" key="5">
    <source>
        <dbReference type="ARBA" id="ARBA00022960"/>
    </source>
</evidence>
<accession>A0ABU9TS17</accession>
<dbReference type="PANTHER" id="PTHR37484">
    <property type="entry name" value="ROD SHAPE-DETERMINING PROTEIN MRED"/>
    <property type="match status" value="1"/>
</dbReference>
<feature type="transmembrane region" description="Helical" evidence="9">
    <location>
        <begin position="137"/>
        <end position="156"/>
    </location>
</feature>
<dbReference type="NCBIfam" id="TIGR03426">
    <property type="entry name" value="shape_MreD"/>
    <property type="match status" value="1"/>
</dbReference>
<evidence type="ECO:0000256" key="4">
    <source>
        <dbReference type="ARBA" id="ARBA00022692"/>
    </source>
</evidence>
<evidence type="ECO:0000256" key="1">
    <source>
        <dbReference type="ARBA" id="ARBA00004651"/>
    </source>
</evidence>
<dbReference type="PIRSF" id="PIRSF018472">
    <property type="entry name" value="MreD_proteobac"/>
    <property type="match status" value="1"/>
</dbReference>
<dbReference type="PANTHER" id="PTHR37484:SF1">
    <property type="entry name" value="ROD SHAPE-DETERMINING PROTEIN MRED"/>
    <property type="match status" value="1"/>
</dbReference>
<evidence type="ECO:0000256" key="8">
    <source>
        <dbReference type="PIRNR" id="PIRNR018472"/>
    </source>
</evidence>
<feature type="transmembrane region" description="Helical" evidence="9">
    <location>
        <begin position="47"/>
        <end position="70"/>
    </location>
</feature>
<reference evidence="10 11" key="1">
    <citation type="submission" date="2024-03" db="EMBL/GenBank/DDBJ databases">
        <title>Community enrichment and isolation of bacterial strains for fucoidan degradation.</title>
        <authorList>
            <person name="Sichert A."/>
        </authorList>
    </citation>
    <scope>NUCLEOTIDE SEQUENCE [LARGE SCALE GENOMIC DNA]</scope>
    <source>
        <strain evidence="10 11">AS76</strain>
    </source>
</reference>
<evidence type="ECO:0000313" key="10">
    <source>
        <dbReference type="EMBL" id="MEM5536501.1"/>
    </source>
</evidence>
<dbReference type="Proteomes" id="UP001449225">
    <property type="component" value="Unassembled WGS sequence"/>
</dbReference>
<evidence type="ECO:0000256" key="9">
    <source>
        <dbReference type="SAM" id="Phobius"/>
    </source>
</evidence>
<gene>
    <name evidence="10" type="primary">mreD</name>
    <name evidence="10" type="ORF">WNY58_08865</name>
</gene>
<evidence type="ECO:0000313" key="11">
    <source>
        <dbReference type="Proteomes" id="UP001449225"/>
    </source>
</evidence>
<evidence type="ECO:0000256" key="2">
    <source>
        <dbReference type="ARBA" id="ARBA00007776"/>
    </source>
</evidence>
<name>A0ABU9TS17_9GAMM</name>
<dbReference type="EMBL" id="JBBMRA010000006">
    <property type="protein sequence ID" value="MEM5536501.1"/>
    <property type="molecule type" value="Genomic_DNA"/>
</dbReference>
<evidence type="ECO:0000256" key="6">
    <source>
        <dbReference type="ARBA" id="ARBA00022989"/>
    </source>
</evidence>
<keyword evidence="6 9" id="KW-1133">Transmembrane helix</keyword>
<comment type="caution">
    <text evidence="10">The sequence shown here is derived from an EMBL/GenBank/DDBJ whole genome shotgun (WGS) entry which is preliminary data.</text>
</comment>
<proteinExistence type="inferred from homology"/>
<keyword evidence="5 8" id="KW-0133">Cell shape</keyword>
<keyword evidence="3 8" id="KW-1003">Cell membrane</keyword>
<evidence type="ECO:0000256" key="7">
    <source>
        <dbReference type="ARBA" id="ARBA00023136"/>
    </source>
</evidence>
<sequence length="166" mass="18595">MNAGAPTPSGGGGLIILATFLVGLMLSQIPLPYFVEWARPEWVAMILIYWVMALPHRVGMGVAFFLGLFLDVIKGSVLGLNALSLTIIAFLTLLLHQRLRMFPVVQQALMVMVLVGINQLLFHWMQAFTGYTGDNLIFLLPCLVSAVLWPWLFVVLRGIRRLFRIK</sequence>
<feature type="transmembrane region" description="Helical" evidence="9">
    <location>
        <begin position="108"/>
        <end position="125"/>
    </location>
</feature>
<dbReference type="Pfam" id="PF04093">
    <property type="entry name" value="MreD"/>
    <property type="match status" value="1"/>
</dbReference>
<feature type="transmembrane region" description="Helical" evidence="9">
    <location>
        <begin position="12"/>
        <end position="35"/>
    </location>
</feature>
<feature type="transmembrane region" description="Helical" evidence="9">
    <location>
        <begin position="76"/>
        <end position="96"/>
    </location>
</feature>
<comment type="subcellular location">
    <subcellularLocation>
        <location evidence="8">Cell inner membrane</location>
    </subcellularLocation>
    <subcellularLocation>
        <location evidence="1">Cell membrane</location>
        <topology evidence="1">Multi-pass membrane protein</topology>
    </subcellularLocation>
</comment>
<organism evidence="10 11">
    <name type="scientific">Neptuniibacter pectenicola</name>
    <dbReference type="NCBI Taxonomy" id="1806669"/>
    <lineage>
        <taxon>Bacteria</taxon>
        <taxon>Pseudomonadati</taxon>
        <taxon>Pseudomonadota</taxon>
        <taxon>Gammaproteobacteria</taxon>
        <taxon>Oceanospirillales</taxon>
        <taxon>Oceanospirillaceae</taxon>
        <taxon>Neptuniibacter</taxon>
    </lineage>
</organism>
<dbReference type="InterPro" id="IPR026034">
    <property type="entry name" value="MreD_proteobac"/>
</dbReference>